<gene>
    <name evidence="3" type="ORF">FJR45_02655</name>
</gene>
<organism evidence="3 4">
    <name type="scientific">Sulfurimonas sediminis</name>
    <dbReference type="NCBI Taxonomy" id="2590020"/>
    <lineage>
        <taxon>Bacteria</taxon>
        <taxon>Pseudomonadati</taxon>
        <taxon>Campylobacterota</taxon>
        <taxon>Epsilonproteobacteria</taxon>
        <taxon>Campylobacterales</taxon>
        <taxon>Sulfurimonadaceae</taxon>
        <taxon>Sulfurimonas</taxon>
    </lineage>
</organism>
<sequence length="484" mass="56557">MTENAIVLLEHEHTVVYDGQKPVFDTKNKNPELFTAVVIPLKYIHSFSFKIANTISDDELAMKTELKMYKEGGLDVQKEYRIDFIKYELDHEYLIEAFALSLDDFTHYLADFSYKIDVVDFAFPRFLAYEALYKTEETKKSNDLYIYISDDEAFGAIYQNGKYIGHRIINSLNAISKRTGLELVKLKEYLKEKGFKRENYGLEETLILDTVIEVFSKDIEKIVYSINHKRGLFGLTGIDRVVIDFEGHTLEGIGDFFSQYGFEPVIKPLTHQLSILLEYLFGLHQGADFHQVNLTHLERKKPLSQYTGFRYLVETLITIVLLLGIGIFVSYYLNQQQEKITLLEVKAKERKKKIEDFSLRLKKIKKKNDQLLKEKEGLEDKIFVYETTFRVIPMIGQIGIKRQKMMNDILRVLKKYRLSASSLFQKDEKRFEIQLISQSDTRGNISKFMHDLIELGYKNVMTKDITYEDGVYTSKIYISVKEVE</sequence>
<protein>
    <submittedName>
        <fullName evidence="3">Uncharacterized protein</fullName>
    </submittedName>
</protein>
<keyword evidence="2" id="KW-0472">Membrane</keyword>
<keyword evidence="1" id="KW-0175">Coiled coil</keyword>
<evidence type="ECO:0000256" key="1">
    <source>
        <dbReference type="SAM" id="Coils"/>
    </source>
</evidence>
<dbReference type="Proteomes" id="UP000593719">
    <property type="component" value="Chromosome"/>
</dbReference>
<proteinExistence type="predicted"/>
<reference evidence="3 4" key="1">
    <citation type="submission" date="2019-06" db="EMBL/GenBank/DDBJ databases">
        <title>Sulfurimonas gotlandica sp. nov., a chemoautotrophic and psychrotolerant epsilonproteobacterium isolated from a pelagic redoxcline, and an emended description of the genus Sulfurimonas.</title>
        <authorList>
            <person name="Wang S."/>
            <person name="Jiang L."/>
            <person name="Shao Z."/>
        </authorList>
    </citation>
    <scope>NUCLEOTIDE SEQUENCE [LARGE SCALE GENOMIC DNA]</scope>
    <source>
        <strain evidence="3 4">S2-6</strain>
    </source>
</reference>
<feature type="transmembrane region" description="Helical" evidence="2">
    <location>
        <begin position="309"/>
        <end position="333"/>
    </location>
</feature>
<keyword evidence="2" id="KW-0812">Transmembrane</keyword>
<feature type="coiled-coil region" evidence="1">
    <location>
        <begin position="333"/>
        <end position="381"/>
    </location>
</feature>
<keyword evidence="4" id="KW-1185">Reference proteome</keyword>
<dbReference type="EMBL" id="CP041235">
    <property type="protein sequence ID" value="QOP42907.1"/>
    <property type="molecule type" value="Genomic_DNA"/>
</dbReference>
<evidence type="ECO:0000256" key="2">
    <source>
        <dbReference type="SAM" id="Phobius"/>
    </source>
</evidence>
<keyword evidence="2" id="KW-1133">Transmembrane helix</keyword>
<dbReference type="KEGG" id="ssei:FJR45_02655"/>
<evidence type="ECO:0000313" key="3">
    <source>
        <dbReference type="EMBL" id="QOP42907.1"/>
    </source>
</evidence>
<accession>A0A7M1AZH5</accession>
<evidence type="ECO:0000313" key="4">
    <source>
        <dbReference type="Proteomes" id="UP000593719"/>
    </source>
</evidence>
<name>A0A7M1AZH5_9BACT</name>
<dbReference type="AlphaFoldDB" id="A0A7M1AZH5"/>
<dbReference type="RefSeq" id="WP_193151227.1">
    <property type="nucleotide sequence ID" value="NZ_CP041235.1"/>
</dbReference>